<keyword evidence="2" id="KW-1185">Reference proteome</keyword>
<proteinExistence type="predicted"/>
<name>A0ABD0WY70_UMBPY</name>
<dbReference type="Proteomes" id="UP001557470">
    <property type="component" value="Unassembled WGS sequence"/>
</dbReference>
<dbReference type="AlphaFoldDB" id="A0ABD0WY70"/>
<reference evidence="1 2" key="1">
    <citation type="submission" date="2024-06" db="EMBL/GenBank/DDBJ databases">
        <authorList>
            <person name="Pan Q."/>
            <person name="Wen M."/>
            <person name="Jouanno E."/>
            <person name="Zahm M."/>
            <person name="Klopp C."/>
            <person name="Cabau C."/>
            <person name="Louis A."/>
            <person name="Berthelot C."/>
            <person name="Parey E."/>
            <person name="Roest Crollius H."/>
            <person name="Montfort J."/>
            <person name="Robinson-Rechavi M."/>
            <person name="Bouchez O."/>
            <person name="Lampietro C."/>
            <person name="Lopez Roques C."/>
            <person name="Donnadieu C."/>
            <person name="Postlethwait J."/>
            <person name="Bobe J."/>
            <person name="Verreycken H."/>
            <person name="Guiguen Y."/>
        </authorList>
    </citation>
    <scope>NUCLEOTIDE SEQUENCE [LARGE SCALE GENOMIC DNA]</scope>
    <source>
        <strain evidence="1">Up_M1</strain>
        <tissue evidence="1">Testis</tissue>
    </source>
</reference>
<organism evidence="1 2">
    <name type="scientific">Umbra pygmaea</name>
    <name type="common">Eastern mudminnow</name>
    <dbReference type="NCBI Taxonomy" id="75934"/>
    <lineage>
        <taxon>Eukaryota</taxon>
        <taxon>Metazoa</taxon>
        <taxon>Chordata</taxon>
        <taxon>Craniata</taxon>
        <taxon>Vertebrata</taxon>
        <taxon>Euteleostomi</taxon>
        <taxon>Actinopterygii</taxon>
        <taxon>Neopterygii</taxon>
        <taxon>Teleostei</taxon>
        <taxon>Protacanthopterygii</taxon>
        <taxon>Esociformes</taxon>
        <taxon>Umbridae</taxon>
        <taxon>Umbra</taxon>
    </lineage>
</organism>
<evidence type="ECO:0000313" key="2">
    <source>
        <dbReference type="Proteomes" id="UP001557470"/>
    </source>
</evidence>
<protein>
    <submittedName>
        <fullName evidence="1">Uncharacterized protein</fullName>
    </submittedName>
</protein>
<accession>A0ABD0WY70</accession>
<dbReference type="EMBL" id="JAGEUA010000004">
    <property type="protein sequence ID" value="KAL0983874.1"/>
    <property type="molecule type" value="Genomic_DNA"/>
</dbReference>
<gene>
    <name evidence="1" type="ORF">UPYG_G00134170</name>
</gene>
<sequence>MSTGRRELVWGIRKNLFKLSSANIYQVARDITTDGHDIAKLSASDEESCMDYVISYMQSDSLLEREDGGKTTPVRTTAPRPTIREEVSMMSMWCQGLTGFPPGPHSTRC</sequence>
<evidence type="ECO:0000313" key="1">
    <source>
        <dbReference type="EMBL" id="KAL0983874.1"/>
    </source>
</evidence>
<comment type="caution">
    <text evidence="1">The sequence shown here is derived from an EMBL/GenBank/DDBJ whole genome shotgun (WGS) entry which is preliminary data.</text>
</comment>